<gene>
    <name evidence="1" type="ORF">WMO75_18575</name>
</gene>
<name>A0ABV1ATQ4_9FIRM</name>
<keyword evidence="2" id="KW-1185">Reference proteome</keyword>
<evidence type="ECO:0000313" key="1">
    <source>
        <dbReference type="EMBL" id="MEQ2360284.1"/>
    </source>
</evidence>
<dbReference type="RefSeq" id="WP_118254702.1">
    <property type="nucleotide sequence ID" value="NZ_JBBMEI010000121.1"/>
</dbReference>
<proteinExistence type="predicted"/>
<sequence length="102" mass="11180">MKKIRESFHMIAAAVFCLVMSVKATVLKEMGQAVGLSEGALGYVPGARNAAGNTTDSSMYRTASEHDNYIRKVFFWMRGPGDRSVDALEGIPPIMQNVILQE</sequence>
<dbReference type="Proteomes" id="UP001446032">
    <property type="component" value="Unassembled WGS sequence"/>
</dbReference>
<dbReference type="EMBL" id="JBBMEI010000121">
    <property type="protein sequence ID" value="MEQ2360284.1"/>
    <property type="molecule type" value="Genomic_DNA"/>
</dbReference>
<accession>A0ABV1ATQ4</accession>
<reference evidence="1 2" key="1">
    <citation type="submission" date="2024-03" db="EMBL/GenBank/DDBJ databases">
        <title>Human intestinal bacterial collection.</title>
        <authorList>
            <person name="Pauvert C."/>
            <person name="Hitch T.C.A."/>
            <person name="Clavel T."/>
        </authorList>
    </citation>
    <scope>NUCLEOTIDE SEQUENCE [LARGE SCALE GENOMIC DNA]</scope>
    <source>
        <strain evidence="1 2">CLA-AA-H95</strain>
    </source>
</reference>
<evidence type="ECO:0000313" key="2">
    <source>
        <dbReference type="Proteomes" id="UP001446032"/>
    </source>
</evidence>
<organism evidence="1 2">
    <name type="scientific">Blautia intestinihominis</name>
    <dbReference type="NCBI Taxonomy" id="3133152"/>
    <lineage>
        <taxon>Bacteria</taxon>
        <taxon>Bacillati</taxon>
        <taxon>Bacillota</taxon>
        <taxon>Clostridia</taxon>
        <taxon>Lachnospirales</taxon>
        <taxon>Lachnospiraceae</taxon>
        <taxon>Blautia</taxon>
    </lineage>
</organism>
<comment type="caution">
    <text evidence="1">The sequence shown here is derived from an EMBL/GenBank/DDBJ whole genome shotgun (WGS) entry which is preliminary data.</text>
</comment>
<protein>
    <submittedName>
        <fullName evidence="1">Uncharacterized protein</fullName>
    </submittedName>
</protein>